<evidence type="ECO:0000256" key="1">
    <source>
        <dbReference type="SAM" id="MobiDB-lite"/>
    </source>
</evidence>
<evidence type="ECO:0000313" key="2">
    <source>
        <dbReference type="EMBL" id="CAD8076385.1"/>
    </source>
</evidence>
<evidence type="ECO:0000313" key="3">
    <source>
        <dbReference type="Proteomes" id="UP000688137"/>
    </source>
</evidence>
<feature type="compositionally biased region" description="Low complexity" evidence="1">
    <location>
        <begin position="30"/>
        <end position="43"/>
    </location>
</feature>
<dbReference type="EMBL" id="CAJJDM010000057">
    <property type="protein sequence ID" value="CAD8076385.1"/>
    <property type="molecule type" value="Genomic_DNA"/>
</dbReference>
<dbReference type="GO" id="GO:0006402">
    <property type="term" value="P:mRNA catabolic process"/>
    <property type="evidence" value="ECO:0007669"/>
    <property type="project" value="InterPro"/>
</dbReference>
<feature type="region of interest" description="Disordered" evidence="1">
    <location>
        <begin position="30"/>
        <end position="54"/>
    </location>
</feature>
<reference evidence="2" key="1">
    <citation type="submission" date="2021-01" db="EMBL/GenBank/DDBJ databases">
        <authorList>
            <consortium name="Genoscope - CEA"/>
            <person name="William W."/>
        </authorList>
    </citation>
    <scope>NUCLEOTIDE SEQUENCE</scope>
</reference>
<organism evidence="2 3">
    <name type="scientific">Paramecium primaurelia</name>
    <dbReference type="NCBI Taxonomy" id="5886"/>
    <lineage>
        <taxon>Eukaryota</taxon>
        <taxon>Sar</taxon>
        <taxon>Alveolata</taxon>
        <taxon>Ciliophora</taxon>
        <taxon>Intramacronucleata</taxon>
        <taxon>Oligohymenophorea</taxon>
        <taxon>Peniculida</taxon>
        <taxon>Parameciidae</taxon>
        <taxon>Paramecium</taxon>
    </lineage>
</organism>
<dbReference type="FunFam" id="1.25.10.10:FF:000334">
    <property type="entry name" value="Cell differentiation protein-like protein"/>
    <property type="match status" value="1"/>
</dbReference>
<dbReference type="Proteomes" id="UP000688137">
    <property type="component" value="Unassembled WGS sequence"/>
</dbReference>
<protein>
    <recommendedName>
        <fullName evidence="4">Cell differentiation protein rcd1</fullName>
    </recommendedName>
</protein>
<accession>A0A8S1MFV5</accession>
<proteinExistence type="predicted"/>
<dbReference type="OMA" id="EKVYTWI"/>
<dbReference type="Pfam" id="PF04078">
    <property type="entry name" value="Rcd1"/>
    <property type="match status" value="1"/>
</dbReference>
<name>A0A8S1MFV5_PARPR</name>
<dbReference type="AlphaFoldDB" id="A0A8S1MFV5"/>
<evidence type="ECO:0008006" key="4">
    <source>
        <dbReference type="Google" id="ProtNLM"/>
    </source>
</evidence>
<sequence length="345" mass="39451">MSNQYVIVPQNYRSDSMVSISPADKRYFEQAQAKQKSPPQQMMFGGYSPSPSLQKSLSTQLSEQSIDDFSRMQKDSDTELVVQYILQLRDADKREQALSELSKKRESFPHLAPLLWHSVGTIAIFLQEIAVVYQHLQPAQLTPAQSSRICSVLGLLQCLALHVQTRSCFLRAHIPLFLYPFLNTSNKSKAFENLRVTSLGVIGALVKGDDPEAINFLMQTEIIPLCLRIMKKGQELSRTVATFIVQKILLDDNGLNYICQTPERFFAVSQVLQTMIDDLHQSQKDDQRLLRHIIRCYLRLSENQKAGEVLKKYLPQVLKDPTQSFIKDEVVKKWHNNLLQNLSIK</sequence>
<comment type="caution">
    <text evidence="2">The sequence shown here is derived from an EMBL/GenBank/DDBJ whole genome shotgun (WGS) entry which is preliminary data.</text>
</comment>
<dbReference type="PANTHER" id="PTHR12262">
    <property type="entry name" value="CCR4-NOT TRANSCRIPTION COMPLEX SUBUNIT 9"/>
    <property type="match status" value="1"/>
</dbReference>
<gene>
    <name evidence="2" type="ORF">PPRIM_AZ9-3.1.T0560080</name>
</gene>
<dbReference type="GO" id="GO:0030014">
    <property type="term" value="C:CCR4-NOT complex"/>
    <property type="evidence" value="ECO:0007669"/>
    <property type="project" value="InterPro"/>
</dbReference>
<dbReference type="InterPro" id="IPR007216">
    <property type="entry name" value="CNOT9"/>
</dbReference>
<keyword evidence="3" id="KW-1185">Reference proteome</keyword>